<dbReference type="Proteomes" id="UP000268436">
    <property type="component" value="Unassembled WGS sequence"/>
</dbReference>
<reference evidence="1 2" key="1">
    <citation type="submission" date="2018-12" db="EMBL/GenBank/DDBJ databases">
        <title>Persistence of Moraxella catarrhalis in Chronic Obstructive Pulmonary Disease and Regulation of the Hag/MID Adhesin.</title>
        <authorList>
            <person name="Murphy T."/>
            <person name="Zhao X."/>
            <person name="Vyas G."/>
            <person name="Aluvathingal J."/>
            <person name="Nadendla S."/>
            <person name="Tallon L."/>
            <person name="Tettelin H."/>
        </authorList>
    </citation>
    <scope>NUCLEOTIDE SEQUENCE [LARGE SCALE GENOMIC DNA]</scope>
    <source>
        <strain evidence="1 2">173P27B1</strain>
    </source>
</reference>
<name>A0ABY0BLJ1_MORCA</name>
<accession>A0ABY0BLJ1</accession>
<evidence type="ECO:0000313" key="2">
    <source>
        <dbReference type="Proteomes" id="UP000268436"/>
    </source>
</evidence>
<gene>
    <name evidence="1" type="ORF">EJK54_1920</name>
</gene>
<organism evidence="1 2">
    <name type="scientific">Moraxella catarrhalis</name>
    <name type="common">Branhamella catarrhalis</name>
    <dbReference type="NCBI Taxonomy" id="480"/>
    <lineage>
        <taxon>Bacteria</taxon>
        <taxon>Pseudomonadati</taxon>
        <taxon>Pseudomonadota</taxon>
        <taxon>Gammaproteobacteria</taxon>
        <taxon>Moraxellales</taxon>
        <taxon>Moraxellaceae</taxon>
        <taxon>Moraxella</taxon>
    </lineage>
</organism>
<evidence type="ECO:0000313" key="1">
    <source>
        <dbReference type="EMBL" id="RUO17424.1"/>
    </source>
</evidence>
<protein>
    <submittedName>
        <fullName evidence="1">Phage major tail 2 family protein</fullName>
    </submittedName>
</protein>
<proteinExistence type="predicted"/>
<comment type="caution">
    <text evidence="1">The sequence shown here is derived from an EMBL/GenBank/DDBJ whole genome shotgun (WGS) entry which is preliminary data.</text>
</comment>
<dbReference type="EMBL" id="RYER01000004">
    <property type="protein sequence ID" value="RUO17424.1"/>
    <property type="molecule type" value="Genomic_DNA"/>
</dbReference>
<dbReference type="Gene3D" id="4.10.410.40">
    <property type="match status" value="1"/>
</dbReference>
<sequence>MAKNVANLVDSFYQLFVSTDGEDFKKVEHLTKCSVPSDEKVLDDVTATDDKRTIKAVVDFKEESEIEFEFVVDPEDAAQKLVQKAFDDGSELHFQLKFVKASSESRKFTGLISKLSVDNEDTKKKLRKTATIAITGDVSKITE</sequence>
<keyword evidence="2" id="KW-1185">Reference proteome</keyword>
<dbReference type="RefSeq" id="WP_004463057.1">
    <property type="nucleotide sequence ID" value="NZ_JAABKV010000009.1"/>
</dbReference>